<protein>
    <recommendedName>
        <fullName evidence="3">porphobilinogen synthase</fullName>
        <ecNumber evidence="3">4.2.1.24</ecNumber>
    </recommendedName>
    <alternativeName>
        <fullName evidence="10">Porphobilinogen synthase</fullName>
    </alternativeName>
</protein>
<keyword evidence="8" id="KW-0627">Porphyrin biosynthesis</keyword>
<gene>
    <name evidence="12" type="ORF">LSALG_LOCUS6721</name>
</gene>
<dbReference type="EMBL" id="OX465086">
    <property type="protein sequence ID" value="CAI9266150.1"/>
    <property type="molecule type" value="Genomic_DNA"/>
</dbReference>
<dbReference type="PANTHER" id="PTHR11458">
    <property type="entry name" value="DELTA-AMINOLEVULINIC ACID DEHYDRATASE"/>
    <property type="match status" value="1"/>
</dbReference>
<evidence type="ECO:0000256" key="10">
    <source>
        <dbReference type="ARBA" id="ARBA00032837"/>
    </source>
</evidence>
<dbReference type="SUPFAM" id="SSF51569">
    <property type="entry name" value="Aldolase"/>
    <property type="match status" value="1"/>
</dbReference>
<evidence type="ECO:0000256" key="8">
    <source>
        <dbReference type="ARBA" id="ARBA00023244"/>
    </source>
</evidence>
<dbReference type="EC" id="4.2.1.24" evidence="3"/>
<comment type="catalytic activity">
    <reaction evidence="11">
        <text>2 5-aminolevulinate = porphobilinogen + 2 H2O + H(+)</text>
        <dbReference type="Rhea" id="RHEA:24064"/>
        <dbReference type="ChEBI" id="CHEBI:15377"/>
        <dbReference type="ChEBI" id="CHEBI:15378"/>
        <dbReference type="ChEBI" id="CHEBI:58126"/>
        <dbReference type="ChEBI" id="CHEBI:356416"/>
        <dbReference type="EC" id="4.2.1.24"/>
    </reaction>
</comment>
<name>A0AA35V791_LACSI</name>
<dbReference type="GO" id="GO:0015995">
    <property type="term" value="P:chlorophyll biosynthetic process"/>
    <property type="evidence" value="ECO:0007669"/>
    <property type="project" value="UniProtKB-KW"/>
</dbReference>
<evidence type="ECO:0000313" key="13">
    <source>
        <dbReference type="Proteomes" id="UP001177003"/>
    </source>
</evidence>
<keyword evidence="6" id="KW-0149">Chlorophyll biosynthesis</keyword>
<keyword evidence="5" id="KW-0350">Heme biosynthesis</keyword>
<keyword evidence="13" id="KW-1185">Reference proteome</keyword>
<dbReference type="PANTHER" id="PTHR11458:SF0">
    <property type="entry name" value="DELTA-AMINOLEVULINIC ACID DEHYDRATASE"/>
    <property type="match status" value="1"/>
</dbReference>
<organism evidence="12 13">
    <name type="scientific">Lactuca saligna</name>
    <name type="common">Willowleaf lettuce</name>
    <dbReference type="NCBI Taxonomy" id="75948"/>
    <lineage>
        <taxon>Eukaryota</taxon>
        <taxon>Viridiplantae</taxon>
        <taxon>Streptophyta</taxon>
        <taxon>Embryophyta</taxon>
        <taxon>Tracheophyta</taxon>
        <taxon>Spermatophyta</taxon>
        <taxon>Magnoliopsida</taxon>
        <taxon>eudicotyledons</taxon>
        <taxon>Gunneridae</taxon>
        <taxon>Pentapetalae</taxon>
        <taxon>asterids</taxon>
        <taxon>campanulids</taxon>
        <taxon>Asterales</taxon>
        <taxon>Asteraceae</taxon>
        <taxon>Cichorioideae</taxon>
        <taxon>Cichorieae</taxon>
        <taxon>Lactucinae</taxon>
        <taxon>Lactuca</taxon>
    </lineage>
</organism>
<dbReference type="GO" id="GO:0004655">
    <property type="term" value="F:porphobilinogen synthase activity"/>
    <property type="evidence" value="ECO:0007669"/>
    <property type="project" value="UniProtKB-EC"/>
</dbReference>
<dbReference type="SMART" id="SM01004">
    <property type="entry name" value="ALAD"/>
    <property type="match status" value="1"/>
</dbReference>
<keyword evidence="4" id="KW-0021">Allosteric enzyme</keyword>
<evidence type="ECO:0000313" key="12">
    <source>
        <dbReference type="EMBL" id="CAI9266150.1"/>
    </source>
</evidence>
<sequence>MCYHQEDVPDEYGGHAEVRSQSCANYLLIVSPLRYRKRTRSQRPVMLGSTVLCFSQKFQKHSRLLSIFLNVTPTGDETYNDSGLIPRTIRLLKDKYPDLIIYTDVALDPYSSDGHDGIVREDGVIMNDEIVRHLCKHDVSQGTIIDDKAAGHSRNCIQFKG</sequence>
<evidence type="ECO:0000256" key="3">
    <source>
        <dbReference type="ARBA" id="ARBA00012053"/>
    </source>
</evidence>
<dbReference type="InterPro" id="IPR013785">
    <property type="entry name" value="Aldolase_TIM"/>
</dbReference>
<evidence type="ECO:0000256" key="4">
    <source>
        <dbReference type="ARBA" id="ARBA00022533"/>
    </source>
</evidence>
<proteinExistence type="inferred from homology"/>
<comment type="function">
    <text evidence="9">Catalyzes an early step in the biosynthesis of tetrapyrroles. Binds two molecules of 5-aminolevulinate per subunit, each at a distinct site, and catalyzes their condensation to form porphobilinogen.</text>
</comment>
<dbReference type="GO" id="GO:0008270">
    <property type="term" value="F:zinc ion binding"/>
    <property type="evidence" value="ECO:0007669"/>
    <property type="project" value="TreeGrafter"/>
</dbReference>
<evidence type="ECO:0000256" key="7">
    <source>
        <dbReference type="ARBA" id="ARBA00023239"/>
    </source>
</evidence>
<evidence type="ECO:0000256" key="6">
    <source>
        <dbReference type="ARBA" id="ARBA00023171"/>
    </source>
</evidence>
<accession>A0AA35V791</accession>
<dbReference type="GO" id="GO:0005829">
    <property type="term" value="C:cytosol"/>
    <property type="evidence" value="ECO:0007669"/>
    <property type="project" value="TreeGrafter"/>
</dbReference>
<dbReference type="InterPro" id="IPR001731">
    <property type="entry name" value="ALAD"/>
</dbReference>
<evidence type="ECO:0000256" key="11">
    <source>
        <dbReference type="ARBA" id="ARBA00047651"/>
    </source>
</evidence>
<dbReference type="GO" id="GO:0006783">
    <property type="term" value="P:heme biosynthetic process"/>
    <property type="evidence" value="ECO:0007669"/>
    <property type="project" value="UniProtKB-KW"/>
</dbReference>
<dbReference type="AlphaFoldDB" id="A0AA35V791"/>
<dbReference type="Gene3D" id="3.20.20.70">
    <property type="entry name" value="Aldolase class I"/>
    <property type="match status" value="1"/>
</dbReference>
<comment type="similarity">
    <text evidence="2">Belongs to the ALAD family.</text>
</comment>
<comment type="pathway">
    <text evidence="1">Porphyrin-containing compound metabolism; protoporphyrin-IX biosynthesis; coproporphyrinogen-III from 5-aminolevulinate: step 1/4.</text>
</comment>
<dbReference type="Proteomes" id="UP001177003">
    <property type="component" value="Chromosome 0"/>
</dbReference>
<evidence type="ECO:0000256" key="2">
    <source>
        <dbReference type="ARBA" id="ARBA00008055"/>
    </source>
</evidence>
<evidence type="ECO:0000256" key="9">
    <source>
        <dbReference type="ARBA" id="ARBA00025628"/>
    </source>
</evidence>
<evidence type="ECO:0000256" key="5">
    <source>
        <dbReference type="ARBA" id="ARBA00023133"/>
    </source>
</evidence>
<reference evidence="12" key="1">
    <citation type="submission" date="2023-04" db="EMBL/GenBank/DDBJ databases">
        <authorList>
            <person name="Vijverberg K."/>
            <person name="Xiong W."/>
            <person name="Schranz E."/>
        </authorList>
    </citation>
    <scope>NUCLEOTIDE SEQUENCE</scope>
</reference>
<evidence type="ECO:0000256" key="1">
    <source>
        <dbReference type="ARBA" id="ARBA00004694"/>
    </source>
</evidence>
<keyword evidence="7" id="KW-0456">Lyase</keyword>
<dbReference type="Pfam" id="PF00490">
    <property type="entry name" value="ALAD"/>
    <property type="match status" value="1"/>
</dbReference>